<dbReference type="InterPro" id="IPR010734">
    <property type="entry name" value="Copine_C"/>
</dbReference>
<dbReference type="Gene3D" id="3.40.50.410">
    <property type="entry name" value="von Willebrand factor, type A domain"/>
    <property type="match status" value="1"/>
</dbReference>
<organism evidence="2 3">
    <name type="scientific">Streblomastix strix</name>
    <dbReference type="NCBI Taxonomy" id="222440"/>
    <lineage>
        <taxon>Eukaryota</taxon>
        <taxon>Metamonada</taxon>
        <taxon>Preaxostyla</taxon>
        <taxon>Oxymonadida</taxon>
        <taxon>Streblomastigidae</taxon>
        <taxon>Streblomastix</taxon>
    </lineage>
</organism>
<sequence>MGSSSSKSSPARFKTIQEVQKAIRSAGLESSNLIFGIDYTCSNEDNGKISFHGKSLHNCTVINPYMEVIQILGETLEPFDDDHIIPTFGFGDMQTSDKKVFPFFPDRQPLGFKEVLERYKEITPKVRLHGPTSFRPLINEAIRITKDRRAYHILVIVTDGKVTNEQENIQAIVDASNYPISIICIGVGDGPWDSMHTFDDQIPKRRFDNFHFLEFNDVMKKHCENFAPAFALECLQEIPEQFDYIIE</sequence>
<feature type="domain" description="VWFA" evidence="1">
    <location>
        <begin position="30"/>
        <end position="220"/>
    </location>
</feature>
<dbReference type="InterPro" id="IPR036465">
    <property type="entry name" value="vWFA_dom_sf"/>
</dbReference>
<evidence type="ECO:0000313" key="3">
    <source>
        <dbReference type="Proteomes" id="UP000324800"/>
    </source>
</evidence>
<dbReference type="Proteomes" id="UP000324800">
    <property type="component" value="Unassembled WGS sequence"/>
</dbReference>
<evidence type="ECO:0000313" key="2">
    <source>
        <dbReference type="EMBL" id="KAA6397679.1"/>
    </source>
</evidence>
<dbReference type="SMART" id="SM00327">
    <property type="entry name" value="VWA"/>
    <property type="match status" value="1"/>
</dbReference>
<accession>A0A5J4WU45</accession>
<dbReference type="GO" id="GO:0016567">
    <property type="term" value="P:protein ubiquitination"/>
    <property type="evidence" value="ECO:0007669"/>
    <property type="project" value="TreeGrafter"/>
</dbReference>
<gene>
    <name evidence="2" type="ORF">EZS28_006795</name>
</gene>
<dbReference type="EMBL" id="SNRW01001124">
    <property type="protein sequence ID" value="KAA6397679.1"/>
    <property type="molecule type" value="Genomic_DNA"/>
</dbReference>
<name>A0A5J4WU45_9EUKA</name>
<dbReference type="Pfam" id="PF07002">
    <property type="entry name" value="Copine"/>
    <property type="match status" value="1"/>
</dbReference>
<reference evidence="2 3" key="1">
    <citation type="submission" date="2019-03" db="EMBL/GenBank/DDBJ databases">
        <title>Single cell metagenomics reveals metabolic interactions within the superorganism composed of flagellate Streblomastix strix and complex community of Bacteroidetes bacteria on its surface.</title>
        <authorList>
            <person name="Treitli S.C."/>
            <person name="Kolisko M."/>
            <person name="Husnik F."/>
            <person name="Keeling P."/>
            <person name="Hampl V."/>
        </authorList>
    </citation>
    <scope>NUCLEOTIDE SEQUENCE [LARGE SCALE GENOMIC DNA]</scope>
    <source>
        <strain evidence="2">ST1C</strain>
    </source>
</reference>
<evidence type="ECO:0000259" key="1">
    <source>
        <dbReference type="SMART" id="SM00327"/>
    </source>
</evidence>
<dbReference type="AlphaFoldDB" id="A0A5J4WU45"/>
<dbReference type="SUPFAM" id="SSF53300">
    <property type="entry name" value="vWA-like"/>
    <property type="match status" value="1"/>
</dbReference>
<proteinExistence type="predicted"/>
<dbReference type="InterPro" id="IPR052079">
    <property type="entry name" value="E3_ligase/Copine_domain"/>
</dbReference>
<comment type="caution">
    <text evidence="2">The sequence shown here is derived from an EMBL/GenBank/DDBJ whole genome shotgun (WGS) entry which is preliminary data.</text>
</comment>
<protein>
    <submittedName>
        <fullName evidence="2">Putative E3 ubiquitin-protein ligase RGLG4</fullName>
    </submittedName>
</protein>
<dbReference type="InterPro" id="IPR002035">
    <property type="entry name" value="VWF_A"/>
</dbReference>
<dbReference type="PANTHER" id="PTHR45751:SF11">
    <property type="entry name" value="COPINE FAMILY PROTEIN 2"/>
    <property type="match status" value="1"/>
</dbReference>
<dbReference type="GO" id="GO:0004842">
    <property type="term" value="F:ubiquitin-protein transferase activity"/>
    <property type="evidence" value="ECO:0007669"/>
    <property type="project" value="TreeGrafter"/>
</dbReference>
<dbReference type="OrthoDB" id="5855668at2759"/>
<dbReference type="PANTHER" id="PTHR45751">
    <property type="entry name" value="COPINE FAMILY PROTEIN 1"/>
    <property type="match status" value="1"/>
</dbReference>
<dbReference type="GO" id="GO:0005634">
    <property type="term" value="C:nucleus"/>
    <property type="evidence" value="ECO:0007669"/>
    <property type="project" value="TreeGrafter"/>
</dbReference>